<dbReference type="PANTHER" id="PTHR46300">
    <property type="entry name" value="P450, PUTATIVE (EUROFUNG)-RELATED-RELATED"/>
    <property type="match status" value="1"/>
</dbReference>
<keyword evidence="8 10" id="KW-0503">Monooxygenase</keyword>
<feature type="transmembrane region" description="Helical" evidence="11">
    <location>
        <begin position="20"/>
        <end position="40"/>
    </location>
</feature>
<dbReference type="GO" id="GO:0005506">
    <property type="term" value="F:iron ion binding"/>
    <property type="evidence" value="ECO:0007669"/>
    <property type="project" value="InterPro"/>
</dbReference>
<comment type="pathway">
    <text evidence="2">Secondary metabolite biosynthesis.</text>
</comment>
<dbReference type="Pfam" id="PF00067">
    <property type="entry name" value="p450"/>
    <property type="match status" value="2"/>
</dbReference>
<comment type="similarity">
    <text evidence="3 10">Belongs to the cytochrome P450 family.</text>
</comment>
<keyword evidence="5 9" id="KW-0479">Metal-binding</keyword>
<dbReference type="PANTHER" id="PTHR46300:SF7">
    <property type="entry name" value="P450, PUTATIVE (EUROFUNG)-RELATED"/>
    <property type="match status" value="1"/>
</dbReference>
<evidence type="ECO:0008006" key="14">
    <source>
        <dbReference type="Google" id="ProtNLM"/>
    </source>
</evidence>
<sequence>MPSIQISWPLLKSPWQQGETIIPSASIWILIGCCVALAIYRAILYKVWLNPVALPPSPPRHWFWGNKYFLNQPYRHVLLGTIYKQDLGDIISAVTPTHTTVYVNTMELATELLEKQTAATSGRPRDVMANEILGWGTSPAFRRHDEQHKKMRRVMASALHPAAARSYASQHLDTTLGFLRAVAASPESFMDETNTAVGSFIMRLAYGHVSKTGKDPLLTMVHESFRYLGIATSTYFLVNDFPILRYLPTWFPGAHFQKIGKIGHDMRIRYANETFNMVFDQVCKGQVERPSYVSSLLESKGAEKVNEEDVYLIKWTAASLFTAGSTTTASIVNSFFLMAALYPEIAKKAQTEIDSVVGRERIPSLQDRSLLPYTDAMVQEVMRMCPPVPLGMCGSQPLNRSLMYSPITRPSKGLAHQATEDIVFHGYRIPKGATINPNIWAILRDPKHFSSPHIFNPNRFLGPKAEPDPRKYIFGFGRRVCPGSHVANNGSWILCAGILSVFDIQPSPQLEAKVASLGGRESKRLFELTEPHGLFGDQLPFSCKITFRDPASMSILENSA</sequence>
<evidence type="ECO:0000256" key="8">
    <source>
        <dbReference type="ARBA" id="ARBA00023033"/>
    </source>
</evidence>
<dbReference type="EMBL" id="CAJNJQ010002075">
    <property type="protein sequence ID" value="CAE7160460.1"/>
    <property type="molecule type" value="Genomic_DNA"/>
</dbReference>
<keyword evidence="11" id="KW-0472">Membrane</keyword>
<dbReference type="GO" id="GO:0004497">
    <property type="term" value="F:monooxygenase activity"/>
    <property type="evidence" value="ECO:0007669"/>
    <property type="project" value="UniProtKB-KW"/>
</dbReference>
<comment type="cofactor">
    <cofactor evidence="1 9">
        <name>heme</name>
        <dbReference type="ChEBI" id="CHEBI:30413"/>
    </cofactor>
</comment>
<dbReference type="InterPro" id="IPR036396">
    <property type="entry name" value="Cyt_P450_sf"/>
</dbReference>
<dbReference type="GO" id="GO:0020037">
    <property type="term" value="F:heme binding"/>
    <property type="evidence" value="ECO:0007669"/>
    <property type="project" value="InterPro"/>
</dbReference>
<evidence type="ECO:0000256" key="10">
    <source>
        <dbReference type="RuleBase" id="RU000461"/>
    </source>
</evidence>
<organism evidence="12 13">
    <name type="scientific">Rhizoctonia solani</name>
    <dbReference type="NCBI Taxonomy" id="456999"/>
    <lineage>
        <taxon>Eukaryota</taxon>
        <taxon>Fungi</taxon>
        <taxon>Dikarya</taxon>
        <taxon>Basidiomycota</taxon>
        <taxon>Agaricomycotina</taxon>
        <taxon>Agaricomycetes</taxon>
        <taxon>Cantharellales</taxon>
        <taxon>Ceratobasidiaceae</taxon>
        <taxon>Rhizoctonia</taxon>
    </lineage>
</organism>
<evidence type="ECO:0000256" key="1">
    <source>
        <dbReference type="ARBA" id="ARBA00001971"/>
    </source>
</evidence>
<keyword evidence="7 9" id="KW-0408">Iron</keyword>
<evidence type="ECO:0000256" key="6">
    <source>
        <dbReference type="ARBA" id="ARBA00023002"/>
    </source>
</evidence>
<dbReference type="SUPFAM" id="SSF48264">
    <property type="entry name" value="Cytochrome P450"/>
    <property type="match status" value="1"/>
</dbReference>
<keyword evidence="4 9" id="KW-0349">Heme</keyword>
<proteinExistence type="inferred from homology"/>
<keyword evidence="11" id="KW-1133">Transmembrane helix</keyword>
<dbReference type="InterPro" id="IPR002401">
    <property type="entry name" value="Cyt_P450_E_grp-I"/>
</dbReference>
<dbReference type="CDD" id="cd11065">
    <property type="entry name" value="CYP64-like"/>
    <property type="match status" value="1"/>
</dbReference>
<evidence type="ECO:0000256" key="3">
    <source>
        <dbReference type="ARBA" id="ARBA00010617"/>
    </source>
</evidence>
<dbReference type="AlphaFoldDB" id="A0A8H3E137"/>
<evidence type="ECO:0000256" key="5">
    <source>
        <dbReference type="ARBA" id="ARBA00022723"/>
    </source>
</evidence>
<evidence type="ECO:0000313" key="12">
    <source>
        <dbReference type="EMBL" id="CAE7160460.1"/>
    </source>
</evidence>
<dbReference type="InterPro" id="IPR001128">
    <property type="entry name" value="Cyt_P450"/>
</dbReference>
<accession>A0A8H3E137</accession>
<evidence type="ECO:0000256" key="4">
    <source>
        <dbReference type="ARBA" id="ARBA00022617"/>
    </source>
</evidence>
<feature type="binding site" description="axial binding residue" evidence="9">
    <location>
        <position position="481"/>
    </location>
    <ligand>
        <name>heme</name>
        <dbReference type="ChEBI" id="CHEBI:30413"/>
    </ligand>
    <ligandPart>
        <name>Fe</name>
        <dbReference type="ChEBI" id="CHEBI:18248"/>
    </ligandPart>
</feature>
<evidence type="ECO:0000256" key="9">
    <source>
        <dbReference type="PIRSR" id="PIRSR602401-1"/>
    </source>
</evidence>
<comment type="caution">
    <text evidence="12">The sequence shown here is derived from an EMBL/GenBank/DDBJ whole genome shotgun (WGS) entry which is preliminary data.</text>
</comment>
<dbReference type="GO" id="GO:0016705">
    <property type="term" value="F:oxidoreductase activity, acting on paired donors, with incorporation or reduction of molecular oxygen"/>
    <property type="evidence" value="ECO:0007669"/>
    <property type="project" value="InterPro"/>
</dbReference>
<dbReference type="PROSITE" id="PS00086">
    <property type="entry name" value="CYTOCHROME_P450"/>
    <property type="match status" value="1"/>
</dbReference>
<dbReference type="InterPro" id="IPR017972">
    <property type="entry name" value="Cyt_P450_CS"/>
</dbReference>
<name>A0A8H3E137_9AGAM</name>
<reference evidence="12" key="1">
    <citation type="submission" date="2021-01" db="EMBL/GenBank/DDBJ databases">
        <authorList>
            <person name="Kaushik A."/>
        </authorList>
    </citation>
    <scope>NUCLEOTIDE SEQUENCE</scope>
    <source>
        <strain evidence="12">AG5</strain>
    </source>
</reference>
<gene>
    <name evidence="12" type="ORF">RDB_LOCUS98655</name>
</gene>
<keyword evidence="6 10" id="KW-0560">Oxidoreductase</keyword>
<protein>
    <recommendedName>
        <fullName evidence="14">O-methylsterigmatocystin oxidoreductase</fullName>
    </recommendedName>
</protein>
<evidence type="ECO:0000256" key="2">
    <source>
        <dbReference type="ARBA" id="ARBA00005179"/>
    </source>
</evidence>
<dbReference type="Gene3D" id="1.10.630.10">
    <property type="entry name" value="Cytochrome P450"/>
    <property type="match status" value="1"/>
</dbReference>
<dbReference type="PRINTS" id="PR00463">
    <property type="entry name" value="EP450I"/>
</dbReference>
<evidence type="ECO:0000256" key="7">
    <source>
        <dbReference type="ARBA" id="ARBA00023004"/>
    </source>
</evidence>
<evidence type="ECO:0000313" key="13">
    <source>
        <dbReference type="Proteomes" id="UP000663827"/>
    </source>
</evidence>
<dbReference type="Proteomes" id="UP000663827">
    <property type="component" value="Unassembled WGS sequence"/>
</dbReference>
<keyword evidence="11" id="KW-0812">Transmembrane</keyword>
<evidence type="ECO:0000256" key="11">
    <source>
        <dbReference type="SAM" id="Phobius"/>
    </source>
</evidence>
<dbReference type="InterPro" id="IPR050364">
    <property type="entry name" value="Cytochrome_P450_fung"/>
</dbReference>